<protein>
    <submittedName>
        <fullName evidence="8">Uncharacterized protein</fullName>
    </submittedName>
</protein>
<dbReference type="GO" id="GO:0016020">
    <property type="term" value="C:membrane"/>
    <property type="evidence" value="ECO:0007669"/>
    <property type="project" value="UniProtKB-SubCell"/>
</dbReference>
<sequence>MIKSSYLSYLLSLIKTKTYAEEVINNLDELKDALYNRRVDLDKRMGELFSFEMKEKIKSYSWQEQVNLNDPESFGKFLTDLRGHIKKMSVVTIKIAFSPDGEIINEVSGWFVENYGKNVLIDLVYDENIIAGAVIKFNETEKDFSLKKKIDEKYKAEDWKMFINQVRKSKQIEQKAEDGSQKTDKSDGLSNSLPEFHSPSSGLSG</sequence>
<feature type="region of interest" description="Disordered" evidence="7">
    <location>
        <begin position="170"/>
        <end position="205"/>
    </location>
</feature>
<keyword evidence="2" id="KW-0813">Transport</keyword>
<evidence type="ECO:0000313" key="8">
    <source>
        <dbReference type="EMBL" id="OGK42022.1"/>
    </source>
</evidence>
<keyword evidence="4" id="KW-0406">Ion transport</keyword>
<dbReference type="GO" id="GO:0046933">
    <property type="term" value="F:proton-transporting ATP synthase activity, rotational mechanism"/>
    <property type="evidence" value="ECO:0007669"/>
    <property type="project" value="InterPro"/>
</dbReference>
<dbReference type="EMBL" id="MGAG01000006">
    <property type="protein sequence ID" value="OGK42022.1"/>
    <property type="molecule type" value="Genomic_DNA"/>
</dbReference>
<gene>
    <name evidence="8" type="ORF">A2954_03450</name>
</gene>
<feature type="compositionally biased region" description="Polar residues" evidence="7">
    <location>
        <begin position="188"/>
        <end position="205"/>
    </location>
</feature>
<feature type="compositionally biased region" description="Basic and acidic residues" evidence="7">
    <location>
        <begin position="170"/>
        <end position="187"/>
    </location>
</feature>
<organism evidence="8 9">
    <name type="scientific">Candidatus Roizmanbacteria bacterium RIFCSPLOWO2_01_FULL_37_12</name>
    <dbReference type="NCBI Taxonomy" id="1802056"/>
    <lineage>
        <taxon>Bacteria</taxon>
        <taxon>Candidatus Roizmaniibacteriota</taxon>
    </lineage>
</organism>
<reference evidence="8 9" key="1">
    <citation type="journal article" date="2016" name="Nat. Commun.">
        <title>Thousands of microbial genomes shed light on interconnected biogeochemical processes in an aquifer system.</title>
        <authorList>
            <person name="Anantharaman K."/>
            <person name="Brown C.T."/>
            <person name="Hug L.A."/>
            <person name="Sharon I."/>
            <person name="Castelle C.J."/>
            <person name="Probst A.J."/>
            <person name="Thomas B.C."/>
            <person name="Singh A."/>
            <person name="Wilkins M.J."/>
            <person name="Karaoz U."/>
            <person name="Brodie E.L."/>
            <person name="Williams K.H."/>
            <person name="Hubbard S.S."/>
            <person name="Banfield J.F."/>
        </authorList>
    </citation>
    <scope>NUCLEOTIDE SEQUENCE [LARGE SCALE GENOMIC DNA]</scope>
</reference>
<dbReference type="Proteomes" id="UP000177698">
    <property type="component" value="Unassembled WGS sequence"/>
</dbReference>
<evidence type="ECO:0000256" key="2">
    <source>
        <dbReference type="ARBA" id="ARBA00022448"/>
    </source>
</evidence>
<comment type="caution">
    <text evidence="8">The sequence shown here is derived from an EMBL/GenBank/DDBJ whole genome shotgun (WGS) entry which is preliminary data.</text>
</comment>
<proteinExistence type="predicted"/>
<comment type="subcellular location">
    <subcellularLocation>
        <location evidence="1">Membrane</location>
    </subcellularLocation>
</comment>
<accession>A0A1F7IF87</accession>
<evidence type="ECO:0000256" key="1">
    <source>
        <dbReference type="ARBA" id="ARBA00004370"/>
    </source>
</evidence>
<evidence type="ECO:0000313" key="9">
    <source>
        <dbReference type="Proteomes" id="UP000177698"/>
    </source>
</evidence>
<dbReference type="InterPro" id="IPR000711">
    <property type="entry name" value="ATPase_OSCP/dsu"/>
</dbReference>
<dbReference type="AlphaFoldDB" id="A0A1F7IF87"/>
<evidence type="ECO:0000256" key="6">
    <source>
        <dbReference type="ARBA" id="ARBA00023310"/>
    </source>
</evidence>
<name>A0A1F7IF87_9BACT</name>
<keyword evidence="5" id="KW-0472">Membrane</keyword>
<dbReference type="Pfam" id="PF00213">
    <property type="entry name" value="OSCP"/>
    <property type="match status" value="1"/>
</dbReference>
<evidence type="ECO:0000256" key="4">
    <source>
        <dbReference type="ARBA" id="ARBA00023065"/>
    </source>
</evidence>
<keyword evidence="3" id="KW-0375">Hydrogen ion transport</keyword>
<evidence type="ECO:0000256" key="5">
    <source>
        <dbReference type="ARBA" id="ARBA00023136"/>
    </source>
</evidence>
<evidence type="ECO:0000256" key="3">
    <source>
        <dbReference type="ARBA" id="ARBA00022781"/>
    </source>
</evidence>
<dbReference type="STRING" id="1802056.A2954_03450"/>
<keyword evidence="6" id="KW-0066">ATP synthesis</keyword>
<evidence type="ECO:0000256" key="7">
    <source>
        <dbReference type="SAM" id="MobiDB-lite"/>
    </source>
</evidence>